<name>A0ACC2TVE2_9FUNG</name>
<dbReference type="EMBL" id="QTSX02002144">
    <property type="protein sequence ID" value="KAJ9078577.1"/>
    <property type="molecule type" value="Genomic_DNA"/>
</dbReference>
<proteinExistence type="predicted"/>
<comment type="caution">
    <text evidence="1">The sequence shown here is derived from an EMBL/GenBank/DDBJ whole genome shotgun (WGS) entry which is preliminary data.</text>
</comment>
<organism evidence="1 2">
    <name type="scientific">Entomophthora muscae</name>
    <dbReference type="NCBI Taxonomy" id="34485"/>
    <lineage>
        <taxon>Eukaryota</taxon>
        <taxon>Fungi</taxon>
        <taxon>Fungi incertae sedis</taxon>
        <taxon>Zoopagomycota</taxon>
        <taxon>Entomophthoromycotina</taxon>
        <taxon>Entomophthoromycetes</taxon>
        <taxon>Entomophthorales</taxon>
        <taxon>Entomophthoraceae</taxon>
        <taxon>Entomophthora</taxon>
    </lineage>
</organism>
<gene>
    <name evidence="1" type="ORF">DSO57_1005420</name>
</gene>
<reference evidence="1" key="1">
    <citation type="submission" date="2022-04" db="EMBL/GenBank/DDBJ databases">
        <title>Genome of the entomopathogenic fungus Entomophthora muscae.</title>
        <authorList>
            <person name="Elya C."/>
            <person name="Lovett B.R."/>
            <person name="Lee E."/>
            <person name="Macias A.M."/>
            <person name="Hajek A.E."/>
            <person name="De Bivort B.L."/>
            <person name="Kasson M.T."/>
            <person name="De Fine Licht H.H."/>
            <person name="Stajich J.E."/>
        </authorList>
    </citation>
    <scope>NUCLEOTIDE SEQUENCE</scope>
    <source>
        <strain evidence="1">Berkeley</strain>
    </source>
</reference>
<sequence>MASEIFQDQTRTISLPSAKPPRALKNQPLHPCFQEAYKDKVFYSIYSTPSTPSPSSSTSPSPKNSSPNKSDEANSKPTKECCTKKAKAAKEPTSSSGKKKEASKQASKNPSPPDGSYPLPHLIPKMSLRSTPRSSKLLESSNRPVAQLRYCILILLVIKTFKTPLKRAHASLLGL</sequence>
<keyword evidence="2" id="KW-1185">Reference proteome</keyword>
<accession>A0ACC2TVE2</accession>
<protein>
    <submittedName>
        <fullName evidence="1">Uncharacterized protein</fullName>
    </submittedName>
</protein>
<evidence type="ECO:0000313" key="1">
    <source>
        <dbReference type="EMBL" id="KAJ9078577.1"/>
    </source>
</evidence>
<evidence type="ECO:0000313" key="2">
    <source>
        <dbReference type="Proteomes" id="UP001165960"/>
    </source>
</evidence>
<dbReference type="Proteomes" id="UP001165960">
    <property type="component" value="Unassembled WGS sequence"/>
</dbReference>